<dbReference type="STRING" id="572478.Vdis_1070"/>
<name>E1QQG3_VULDI</name>
<dbReference type="Proteomes" id="UP000006681">
    <property type="component" value="Chromosome"/>
</dbReference>
<gene>
    <name evidence="1" type="ordered locus">Vdis_1070</name>
</gene>
<keyword evidence="2" id="KW-1185">Reference proteome</keyword>
<dbReference type="OrthoDB" id="26100at2157"/>
<accession>E1QQG3</accession>
<dbReference type="RefSeq" id="WP_013336183.1">
    <property type="nucleotide sequence ID" value="NC_014537.1"/>
</dbReference>
<reference evidence="1 2" key="1">
    <citation type="journal article" date="2010" name="Stand. Genomic Sci.">
        <title>Complete genome sequence of Vulcanisaeta distributa type strain (IC-017).</title>
        <authorList>
            <person name="Mavromatis K."/>
            <person name="Sikorski J."/>
            <person name="Pabst E."/>
            <person name="Teshima H."/>
            <person name="Lapidus A."/>
            <person name="Lucas S."/>
            <person name="Nolan M."/>
            <person name="Glavina Del Rio T."/>
            <person name="Cheng J.F."/>
            <person name="Bruce D."/>
            <person name="Goodwin L."/>
            <person name="Pitluck S."/>
            <person name="Liolios K."/>
            <person name="Ivanova N."/>
            <person name="Mikhailova N."/>
            <person name="Pati A."/>
            <person name="Chen A."/>
            <person name="Palaniappan K."/>
            <person name="Land M."/>
            <person name="Hauser L."/>
            <person name="Chang Y.J."/>
            <person name="Jeffries C.D."/>
            <person name="Rohde M."/>
            <person name="Spring S."/>
            <person name="Goker M."/>
            <person name="Wirth R."/>
            <person name="Woyke T."/>
            <person name="Bristow J."/>
            <person name="Eisen J.A."/>
            <person name="Markowitz V."/>
            <person name="Hugenholtz P."/>
            <person name="Klenk H.P."/>
            <person name="Kyrpides N.C."/>
        </authorList>
    </citation>
    <scope>NUCLEOTIDE SEQUENCE [LARGE SCALE GENOMIC DNA]</scope>
    <source>
        <strain evidence="2">DSM 14429 / JCM 11212 / NBRC 100878 / IC-017</strain>
    </source>
</reference>
<organism evidence="1 2">
    <name type="scientific">Vulcanisaeta distributa (strain DSM 14429 / JCM 11212 / NBRC 100878 / IC-017)</name>
    <dbReference type="NCBI Taxonomy" id="572478"/>
    <lineage>
        <taxon>Archaea</taxon>
        <taxon>Thermoproteota</taxon>
        <taxon>Thermoprotei</taxon>
        <taxon>Thermoproteales</taxon>
        <taxon>Thermoproteaceae</taxon>
        <taxon>Vulcanisaeta</taxon>
    </lineage>
</organism>
<dbReference type="KEGG" id="vdi:Vdis_1070"/>
<reference evidence="2" key="2">
    <citation type="journal article" date="2010" name="Stand. Genomic Sci.">
        <title>Complete genome sequence of Vulcanisaeta distributa type strain (IC-017T).</title>
        <authorList>
            <person name="Mavromatis K."/>
            <person name="Sikorski J."/>
            <person name="Pabst E."/>
            <person name="Teshima H."/>
            <person name="Lapidus A."/>
            <person name="Lucas S."/>
            <person name="Nolan M."/>
            <person name="Glavina Del Rio T."/>
            <person name="Cheng J."/>
            <person name="Bruce D."/>
            <person name="Goodwin L."/>
            <person name="Pitluck S."/>
            <person name="Liolios K."/>
            <person name="Ivanova N."/>
            <person name="Mikhailova N."/>
            <person name="Pati A."/>
            <person name="Chen A."/>
            <person name="Palaniappan K."/>
            <person name="Land M."/>
            <person name="Hauser L."/>
            <person name="Chang Y."/>
            <person name="Jeffries C."/>
            <person name="Rohde M."/>
            <person name="Spring S."/>
            <person name="Goker M."/>
            <person name="Wirth R."/>
            <person name="Woyke T."/>
            <person name="Bristow J."/>
            <person name="Eisen J."/>
            <person name="Markowitz V."/>
            <person name="Hugenholtz P."/>
            <person name="Klenk H."/>
            <person name="Kyrpides N."/>
        </authorList>
    </citation>
    <scope>NUCLEOTIDE SEQUENCE [LARGE SCALE GENOMIC DNA]</scope>
    <source>
        <strain evidence="2">DSM 14429 / JCM 11212 / NBRC 100878 / IC-017</strain>
    </source>
</reference>
<dbReference type="eggNOG" id="arCOG05529">
    <property type="taxonomic scope" value="Archaea"/>
</dbReference>
<evidence type="ECO:0000313" key="1">
    <source>
        <dbReference type="EMBL" id="ADN50458.1"/>
    </source>
</evidence>
<dbReference type="GeneID" id="9752001"/>
<dbReference type="HOGENOM" id="CLU_2032983_0_0_2"/>
<dbReference type="EMBL" id="CP002100">
    <property type="protein sequence ID" value="ADN50458.1"/>
    <property type="molecule type" value="Genomic_DNA"/>
</dbReference>
<dbReference type="AlphaFoldDB" id="E1QQG3"/>
<protein>
    <submittedName>
        <fullName evidence="1">Uncharacterized protein</fullName>
    </submittedName>
</protein>
<sequence>MSENIDEIERRRIMMKMMMEIINKTQQKTSTKRELTREEVIQLIRQITKGERAGEIIDNALQLYGDTAVQVFRQLAELYLSGRLGELQDYELYQILERVGLHVPLRTRIRIVRHGREESIGSSSE</sequence>
<evidence type="ECO:0000313" key="2">
    <source>
        <dbReference type="Proteomes" id="UP000006681"/>
    </source>
</evidence>
<proteinExistence type="predicted"/>